<evidence type="ECO:0000256" key="1">
    <source>
        <dbReference type="SAM" id="MobiDB-lite"/>
    </source>
</evidence>
<name>A0ABP8QEV4_9BACT</name>
<sequence>MRAAVLAAADPGLAGGAASVGLAESNKAAAEAVRKERKTRMKQIMKGKGGKNNGNPRWTNRASQVAARHVLARKPLRNLPSEATDKIRRLTPPPR</sequence>
<evidence type="ECO:0000313" key="2">
    <source>
        <dbReference type="EMBL" id="GAA4500625.1"/>
    </source>
</evidence>
<feature type="region of interest" description="Disordered" evidence="1">
    <location>
        <begin position="40"/>
        <end position="59"/>
    </location>
</feature>
<evidence type="ECO:0000313" key="3">
    <source>
        <dbReference type="Proteomes" id="UP001501243"/>
    </source>
</evidence>
<organism evidence="2 3">
    <name type="scientific">Hymenobacter ginsengisoli</name>
    <dbReference type="NCBI Taxonomy" id="1051626"/>
    <lineage>
        <taxon>Bacteria</taxon>
        <taxon>Pseudomonadati</taxon>
        <taxon>Bacteroidota</taxon>
        <taxon>Cytophagia</taxon>
        <taxon>Cytophagales</taxon>
        <taxon>Hymenobacteraceae</taxon>
        <taxon>Hymenobacter</taxon>
    </lineage>
</organism>
<proteinExistence type="predicted"/>
<feature type="region of interest" description="Disordered" evidence="1">
    <location>
        <begin position="72"/>
        <end position="95"/>
    </location>
</feature>
<comment type="caution">
    <text evidence="2">The sequence shown here is derived from an EMBL/GenBank/DDBJ whole genome shotgun (WGS) entry which is preliminary data.</text>
</comment>
<dbReference type="Proteomes" id="UP001501243">
    <property type="component" value="Unassembled WGS sequence"/>
</dbReference>
<protein>
    <submittedName>
        <fullName evidence="2">Uncharacterized protein</fullName>
    </submittedName>
</protein>
<keyword evidence="3" id="KW-1185">Reference proteome</keyword>
<dbReference type="EMBL" id="BAABGQ010000006">
    <property type="protein sequence ID" value="GAA4500625.1"/>
    <property type="molecule type" value="Genomic_DNA"/>
</dbReference>
<reference evidence="3" key="1">
    <citation type="journal article" date="2019" name="Int. J. Syst. Evol. Microbiol.">
        <title>The Global Catalogue of Microorganisms (GCM) 10K type strain sequencing project: providing services to taxonomists for standard genome sequencing and annotation.</title>
        <authorList>
            <consortium name="The Broad Institute Genomics Platform"/>
            <consortium name="The Broad Institute Genome Sequencing Center for Infectious Disease"/>
            <person name="Wu L."/>
            <person name="Ma J."/>
        </authorList>
    </citation>
    <scope>NUCLEOTIDE SEQUENCE [LARGE SCALE GENOMIC DNA]</scope>
    <source>
        <strain evidence="3">JCM 17841</strain>
    </source>
</reference>
<gene>
    <name evidence="2" type="ORF">GCM10023172_21180</name>
</gene>
<accession>A0ABP8QEV4</accession>
<feature type="compositionally biased region" description="Basic residues" evidence="1">
    <location>
        <begin position="40"/>
        <end position="49"/>
    </location>
</feature>